<dbReference type="PROSITE" id="PS51257">
    <property type="entry name" value="PROKAR_LIPOPROTEIN"/>
    <property type="match status" value="1"/>
</dbReference>
<dbReference type="GO" id="GO:0004867">
    <property type="term" value="F:serine-type endopeptidase inhibitor activity"/>
    <property type="evidence" value="ECO:0007669"/>
    <property type="project" value="InterPro"/>
</dbReference>
<dbReference type="InterPro" id="IPR042185">
    <property type="entry name" value="Serpin_sf_2"/>
</dbReference>
<dbReference type="InterPro" id="IPR036186">
    <property type="entry name" value="Serpin_sf"/>
</dbReference>
<dbReference type="OrthoDB" id="9764871at2"/>
<gene>
    <name evidence="5" type="ORF">D0Z08_07935</name>
</gene>
<dbReference type="SUPFAM" id="SSF56574">
    <property type="entry name" value="Serpins"/>
    <property type="match status" value="1"/>
</dbReference>
<dbReference type="PANTHER" id="PTHR11461:SF211">
    <property type="entry name" value="GH10112P-RELATED"/>
    <property type="match status" value="1"/>
</dbReference>
<comment type="similarity">
    <text evidence="1">Belongs to the serpin family.</text>
</comment>
<sequence length="445" mass="46671">MITRRDAIRFAVLAALAQPLLAACGGDGDDGGDSGKHRPGGKDVGSGGEIELVSSHVERVAGNPGAVPDVVAAMHRFGGGVYAALPSDGNLVLSPYSIAVALGMTLNGAAGTTAEEMRTVLGADDRFHAGLNALTAHVEGLAGRQERADGSKAEIAIDAANQLFGQQGVGWEAGFLDPLAEQYGAGIRLVDFETAAEVARVLINDWVERQTHDRIEELIPEGVINALTRLVLVNAIYLKAPWERPFDKVLTAPGDFRRADGSTVTTDLMHSTDVTGTLRSGQGYQAATLPYAGGAIAMTVVLPDEQAFADIERQVAGGGVAALVEGGRPALLDLRLPRWTFRSDAPLKDVLTDLGMPTAFDPDRADFSPMTSEDLDLYVAAVVHQGFIAVDEEGTEAAAATAVAIGVTSAPVATPFHVDRPFLFVIHDVEHGTPLFLGRVLDPTA</sequence>
<dbReference type="PROSITE" id="PS00284">
    <property type="entry name" value="SERPIN"/>
    <property type="match status" value="1"/>
</dbReference>
<dbReference type="Proteomes" id="UP000283644">
    <property type="component" value="Unassembled WGS sequence"/>
</dbReference>
<feature type="chain" id="PRO_5019326660" evidence="3">
    <location>
        <begin position="23"/>
        <end position="445"/>
    </location>
</feature>
<dbReference type="Gene3D" id="2.30.39.10">
    <property type="entry name" value="Alpha-1-antitrypsin, domain 1"/>
    <property type="match status" value="1"/>
</dbReference>
<dbReference type="GO" id="GO:0005615">
    <property type="term" value="C:extracellular space"/>
    <property type="evidence" value="ECO:0007669"/>
    <property type="project" value="InterPro"/>
</dbReference>
<dbReference type="Pfam" id="PF00079">
    <property type="entry name" value="Serpin"/>
    <property type="match status" value="1"/>
</dbReference>
<dbReference type="SMART" id="SM00093">
    <property type="entry name" value="SERPIN"/>
    <property type="match status" value="1"/>
</dbReference>
<feature type="domain" description="Serpin" evidence="4">
    <location>
        <begin position="75"/>
        <end position="443"/>
    </location>
</feature>
<feature type="signal peptide" evidence="3">
    <location>
        <begin position="1"/>
        <end position="22"/>
    </location>
</feature>
<evidence type="ECO:0000256" key="2">
    <source>
        <dbReference type="SAM" id="MobiDB-lite"/>
    </source>
</evidence>
<keyword evidence="6" id="KW-1185">Reference proteome</keyword>
<dbReference type="RefSeq" id="WP_118924408.1">
    <property type="nucleotide sequence ID" value="NZ_QXGH01000012.1"/>
</dbReference>
<dbReference type="AlphaFoldDB" id="A0A417Y4L2"/>
<evidence type="ECO:0000313" key="5">
    <source>
        <dbReference type="EMBL" id="RHW27600.1"/>
    </source>
</evidence>
<dbReference type="InterPro" id="IPR023796">
    <property type="entry name" value="Serpin_dom"/>
</dbReference>
<protein>
    <submittedName>
        <fullName evidence="5">Serpin family protein</fullName>
    </submittedName>
</protein>
<evidence type="ECO:0000256" key="1">
    <source>
        <dbReference type="RuleBase" id="RU000411"/>
    </source>
</evidence>
<dbReference type="InterPro" id="IPR023795">
    <property type="entry name" value="Serpin_CS"/>
</dbReference>
<keyword evidence="3" id="KW-0732">Signal</keyword>
<reference evidence="5 6" key="1">
    <citation type="submission" date="2018-09" db="EMBL/GenBank/DDBJ databases">
        <title>Genome sequencing of Nocardioides immobilis CCTCC AB 2017083 for comparison to Nocardioides silvaticus.</title>
        <authorList>
            <person name="Li C."/>
            <person name="Wang G."/>
        </authorList>
    </citation>
    <scope>NUCLEOTIDE SEQUENCE [LARGE SCALE GENOMIC DNA]</scope>
    <source>
        <strain evidence="5 6">CCTCC AB 2017083</strain>
    </source>
</reference>
<evidence type="ECO:0000313" key="6">
    <source>
        <dbReference type="Proteomes" id="UP000283644"/>
    </source>
</evidence>
<dbReference type="Gene3D" id="3.30.497.10">
    <property type="entry name" value="Antithrombin, subunit I, domain 2"/>
    <property type="match status" value="1"/>
</dbReference>
<dbReference type="EMBL" id="QXGH01000012">
    <property type="protein sequence ID" value="RHW27600.1"/>
    <property type="molecule type" value="Genomic_DNA"/>
</dbReference>
<accession>A0A417Y4L2</accession>
<dbReference type="PANTHER" id="PTHR11461">
    <property type="entry name" value="SERINE PROTEASE INHIBITOR, SERPIN"/>
    <property type="match status" value="1"/>
</dbReference>
<proteinExistence type="inferred from homology"/>
<name>A0A417Y4L2_9ACTN</name>
<dbReference type="InterPro" id="IPR000215">
    <property type="entry name" value="Serpin_fam"/>
</dbReference>
<evidence type="ECO:0000259" key="4">
    <source>
        <dbReference type="SMART" id="SM00093"/>
    </source>
</evidence>
<dbReference type="InterPro" id="IPR042178">
    <property type="entry name" value="Serpin_sf_1"/>
</dbReference>
<feature type="region of interest" description="Disordered" evidence="2">
    <location>
        <begin position="28"/>
        <end position="48"/>
    </location>
</feature>
<comment type="caution">
    <text evidence="5">The sequence shown here is derived from an EMBL/GenBank/DDBJ whole genome shotgun (WGS) entry which is preliminary data.</text>
</comment>
<dbReference type="CDD" id="cd19590">
    <property type="entry name" value="serpin_thermopin-like"/>
    <property type="match status" value="1"/>
</dbReference>
<evidence type="ECO:0000256" key="3">
    <source>
        <dbReference type="SAM" id="SignalP"/>
    </source>
</evidence>
<organism evidence="5 6">
    <name type="scientific">Nocardioides immobilis</name>
    <dbReference type="NCBI Taxonomy" id="2049295"/>
    <lineage>
        <taxon>Bacteria</taxon>
        <taxon>Bacillati</taxon>
        <taxon>Actinomycetota</taxon>
        <taxon>Actinomycetes</taxon>
        <taxon>Propionibacteriales</taxon>
        <taxon>Nocardioidaceae</taxon>
        <taxon>Nocardioides</taxon>
    </lineage>
</organism>